<organism evidence="2 3">
    <name type="scientific">Thiocapsa marina 5811</name>
    <dbReference type="NCBI Taxonomy" id="768671"/>
    <lineage>
        <taxon>Bacteria</taxon>
        <taxon>Pseudomonadati</taxon>
        <taxon>Pseudomonadota</taxon>
        <taxon>Gammaproteobacteria</taxon>
        <taxon>Chromatiales</taxon>
        <taxon>Chromatiaceae</taxon>
        <taxon>Thiocapsa</taxon>
    </lineage>
</organism>
<feature type="transmembrane region" description="Helical" evidence="1">
    <location>
        <begin position="46"/>
        <end position="71"/>
    </location>
</feature>
<keyword evidence="1" id="KW-0472">Membrane</keyword>
<reference evidence="2 3" key="1">
    <citation type="submission" date="2011-06" db="EMBL/GenBank/DDBJ databases">
        <title>The draft genome of Thiocapsa marina 5811.</title>
        <authorList>
            <consortium name="US DOE Joint Genome Institute (JGI-PGF)"/>
            <person name="Lucas S."/>
            <person name="Han J."/>
            <person name="Cheng J.-F."/>
            <person name="Goodwin L."/>
            <person name="Pitluck S."/>
            <person name="Peters L."/>
            <person name="Land M.L."/>
            <person name="Hauser L."/>
            <person name="Vogl K."/>
            <person name="Liu Z."/>
            <person name="Imhoff J."/>
            <person name="Thiel V."/>
            <person name="Frigaard N.-U."/>
            <person name="Bryant D."/>
            <person name="Woyke T.J."/>
        </authorList>
    </citation>
    <scope>NUCLEOTIDE SEQUENCE [LARGE SCALE GENOMIC DNA]</scope>
    <source>
        <strain evidence="2 3">5811</strain>
    </source>
</reference>
<evidence type="ECO:0000313" key="2">
    <source>
        <dbReference type="EMBL" id="EGV16139.1"/>
    </source>
</evidence>
<feature type="transmembrane region" description="Helical" evidence="1">
    <location>
        <begin position="92"/>
        <end position="110"/>
    </location>
</feature>
<dbReference type="STRING" id="768671.ThimaDRAFT_4516"/>
<accession>F9UHW3</accession>
<keyword evidence="1" id="KW-1133">Transmembrane helix</keyword>
<name>F9UHW3_9GAMM</name>
<proteinExistence type="predicted"/>
<keyword evidence="1" id="KW-0812">Transmembrane</keyword>
<protein>
    <submittedName>
        <fullName evidence="2">Uncharacterized protein</fullName>
    </submittedName>
</protein>
<sequence>MSQEEAQALLFGFVIFSLIVSVLLSSSSSSKGYSGGLLFTYGMASLFGLGPILWPIGLGVALILITAAFFAKNLSEISDSEKREMTRKSVNRAALLMTIIGGGFFILGVMV</sequence>
<dbReference type="Proteomes" id="UP000005459">
    <property type="component" value="Unassembled WGS sequence"/>
</dbReference>
<dbReference type="EMBL" id="AFWV01000021">
    <property type="protein sequence ID" value="EGV16139.1"/>
    <property type="molecule type" value="Genomic_DNA"/>
</dbReference>
<dbReference type="RefSeq" id="WP_007195387.1">
    <property type="nucleotide sequence ID" value="NZ_AFWV01000021.1"/>
</dbReference>
<dbReference type="AlphaFoldDB" id="F9UHW3"/>
<gene>
    <name evidence="2" type="ORF">ThimaDRAFT_4516</name>
</gene>
<evidence type="ECO:0000256" key="1">
    <source>
        <dbReference type="SAM" id="Phobius"/>
    </source>
</evidence>
<feature type="transmembrane region" description="Helical" evidence="1">
    <location>
        <begin position="7"/>
        <end position="26"/>
    </location>
</feature>
<keyword evidence="3" id="KW-1185">Reference proteome</keyword>
<evidence type="ECO:0000313" key="3">
    <source>
        <dbReference type="Proteomes" id="UP000005459"/>
    </source>
</evidence>